<dbReference type="PROSITE" id="PS51318">
    <property type="entry name" value="TAT"/>
    <property type="match status" value="1"/>
</dbReference>
<keyword evidence="1" id="KW-1133">Transmembrane helix</keyword>
<reference evidence="4" key="1">
    <citation type="journal article" date="2020" name="MBio">
        <title>Horizontal gene transfer to a defensive symbiont with a reduced genome amongst a multipartite beetle microbiome.</title>
        <authorList>
            <person name="Waterworth S.C."/>
            <person name="Florez L.V."/>
            <person name="Rees E.R."/>
            <person name="Hertweck C."/>
            <person name="Kaltenpoth M."/>
            <person name="Kwan J.C."/>
        </authorList>
    </citation>
    <scope>NUCLEOTIDE SEQUENCE [LARGE SCALE GENOMIC DNA]</scope>
</reference>
<evidence type="ECO:0000256" key="1">
    <source>
        <dbReference type="SAM" id="Phobius"/>
    </source>
</evidence>
<evidence type="ECO:0000313" key="4">
    <source>
        <dbReference type="Proteomes" id="UP000461670"/>
    </source>
</evidence>
<dbReference type="InterPro" id="IPR036249">
    <property type="entry name" value="Thioredoxin-like_sf"/>
</dbReference>
<name>A0A7V8FMC5_9BURK</name>
<dbReference type="PANTHER" id="PTHR42852">
    <property type="entry name" value="THIOL:DISULFIDE INTERCHANGE PROTEIN DSBE"/>
    <property type="match status" value="1"/>
</dbReference>
<feature type="transmembrane region" description="Helical" evidence="1">
    <location>
        <begin position="21"/>
        <end position="41"/>
    </location>
</feature>
<gene>
    <name evidence="3" type="primary">resA_2</name>
    <name evidence="3" type="ORF">GAK30_02792</name>
</gene>
<comment type="caution">
    <text evidence="3">The sequence shown here is derived from an EMBL/GenBank/DDBJ whole genome shotgun (WGS) entry which is preliminary data.</text>
</comment>
<dbReference type="InterPro" id="IPR013740">
    <property type="entry name" value="Redoxin"/>
</dbReference>
<dbReference type="InterPro" id="IPR006311">
    <property type="entry name" value="TAT_signal"/>
</dbReference>
<dbReference type="InterPro" id="IPR013766">
    <property type="entry name" value="Thioredoxin_domain"/>
</dbReference>
<sequence>MTTSPVSPSPAPAALRKRRRLVVAAAVAGLGAAAAGGFWHLRRSAGAHDASELWGLALPTPQGGVVRLADWRGRRLVVNFWATWCPPCIEEMPMLDAFYQEAGGLPVLGVAADRQAPVQRFLQRVPVRFPIGVLEAGGLDLTRRLGNDKGGLPFSLLLGADGRIAALKTGQLSPADLQQWARG</sequence>
<keyword evidence="1" id="KW-0812">Transmembrane</keyword>
<dbReference type="EMBL" id="WNDQ01000043">
    <property type="protein sequence ID" value="KAF1019997.1"/>
    <property type="molecule type" value="Genomic_DNA"/>
</dbReference>
<dbReference type="GO" id="GO:0016491">
    <property type="term" value="F:oxidoreductase activity"/>
    <property type="evidence" value="ECO:0007669"/>
    <property type="project" value="InterPro"/>
</dbReference>
<dbReference type="PROSITE" id="PS51352">
    <property type="entry name" value="THIOREDOXIN_2"/>
    <property type="match status" value="1"/>
</dbReference>
<dbReference type="SUPFAM" id="SSF52833">
    <property type="entry name" value="Thioredoxin-like"/>
    <property type="match status" value="1"/>
</dbReference>
<organism evidence="3 4">
    <name type="scientific">Paracidovorax wautersii</name>
    <dbReference type="NCBI Taxonomy" id="1177982"/>
    <lineage>
        <taxon>Bacteria</taxon>
        <taxon>Pseudomonadati</taxon>
        <taxon>Pseudomonadota</taxon>
        <taxon>Betaproteobacteria</taxon>
        <taxon>Burkholderiales</taxon>
        <taxon>Comamonadaceae</taxon>
        <taxon>Paracidovorax</taxon>
    </lineage>
</organism>
<keyword evidence="1" id="KW-0472">Membrane</keyword>
<dbReference type="Pfam" id="PF08534">
    <property type="entry name" value="Redoxin"/>
    <property type="match status" value="1"/>
</dbReference>
<dbReference type="PANTHER" id="PTHR42852:SF18">
    <property type="entry name" value="CHROMOSOME UNDETERMINED SCAFFOLD_47, WHOLE GENOME SHOTGUN SEQUENCE"/>
    <property type="match status" value="1"/>
</dbReference>
<dbReference type="AlphaFoldDB" id="A0A7V8FMC5"/>
<proteinExistence type="predicted"/>
<protein>
    <submittedName>
        <fullName evidence="3">Thiol-disulfide oxidoreductase ResA</fullName>
    </submittedName>
</protein>
<accession>A0A7V8FMC5</accession>
<dbReference type="CDD" id="cd02966">
    <property type="entry name" value="TlpA_like_family"/>
    <property type="match status" value="1"/>
</dbReference>
<evidence type="ECO:0000259" key="2">
    <source>
        <dbReference type="PROSITE" id="PS51352"/>
    </source>
</evidence>
<dbReference type="Gene3D" id="3.40.30.10">
    <property type="entry name" value="Glutaredoxin"/>
    <property type="match status" value="1"/>
</dbReference>
<dbReference type="InterPro" id="IPR050553">
    <property type="entry name" value="Thioredoxin_ResA/DsbE_sf"/>
</dbReference>
<dbReference type="Proteomes" id="UP000461670">
    <property type="component" value="Unassembled WGS sequence"/>
</dbReference>
<feature type="domain" description="Thioredoxin" evidence="2">
    <location>
        <begin position="47"/>
        <end position="183"/>
    </location>
</feature>
<evidence type="ECO:0000313" key="3">
    <source>
        <dbReference type="EMBL" id="KAF1019997.1"/>
    </source>
</evidence>